<evidence type="ECO:0000313" key="3">
    <source>
        <dbReference type="Proteomes" id="UP000550401"/>
    </source>
</evidence>
<evidence type="ECO:0000313" key="2">
    <source>
        <dbReference type="EMBL" id="MBA8889980.1"/>
    </source>
</evidence>
<accession>A0A839FA62</accession>
<name>A0A839FA62_9GAMM</name>
<gene>
    <name evidence="2" type="ORF">FHW12_004227</name>
</gene>
<reference evidence="2 3" key="1">
    <citation type="submission" date="2020-07" db="EMBL/GenBank/DDBJ databases">
        <title>Genomic Encyclopedia of Type Strains, Phase IV (KMG-V): Genome sequencing to study the core and pangenomes of soil and plant-associated prokaryotes.</title>
        <authorList>
            <person name="Whitman W."/>
        </authorList>
    </citation>
    <scope>NUCLEOTIDE SEQUENCE [LARGE SCALE GENOMIC DNA]</scope>
    <source>
        <strain evidence="2 3">RH2WT43</strain>
    </source>
</reference>
<feature type="compositionally biased region" description="Basic residues" evidence="1">
    <location>
        <begin position="88"/>
        <end position="100"/>
    </location>
</feature>
<evidence type="ECO:0000256" key="1">
    <source>
        <dbReference type="SAM" id="MobiDB-lite"/>
    </source>
</evidence>
<dbReference type="RefSeq" id="WP_182533009.1">
    <property type="nucleotide sequence ID" value="NZ_JACGXL010000009.1"/>
</dbReference>
<organism evidence="2 3">
    <name type="scientific">Dokdonella fugitiva</name>
    <dbReference type="NCBI Taxonomy" id="328517"/>
    <lineage>
        <taxon>Bacteria</taxon>
        <taxon>Pseudomonadati</taxon>
        <taxon>Pseudomonadota</taxon>
        <taxon>Gammaproteobacteria</taxon>
        <taxon>Lysobacterales</taxon>
        <taxon>Rhodanobacteraceae</taxon>
        <taxon>Dokdonella</taxon>
    </lineage>
</organism>
<feature type="region of interest" description="Disordered" evidence="1">
    <location>
        <begin position="81"/>
        <end position="100"/>
    </location>
</feature>
<dbReference type="EMBL" id="JACGXL010000009">
    <property type="protein sequence ID" value="MBA8889980.1"/>
    <property type="molecule type" value="Genomic_DNA"/>
</dbReference>
<keyword evidence="3" id="KW-1185">Reference proteome</keyword>
<protein>
    <submittedName>
        <fullName evidence="2">Uncharacterized protein</fullName>
    </submittedName>
</protein>
<comment type="caution">
    <text evidence="2">The sequence shown here is derived from an EMBL/GenBank/DDBJ whole genome shotgun (WGS) entry which is preliminary data.</text>
</comment>
<dbReference type="AlphaFoldDB" id="A0A839FA62"/>
<proteinExistence type="predicted"/>
<dbReference type="Proteomes" id="UP000550401">
    <property type="component" value="Unassembled WGS sequence"/>
</dbReference>
<sequence length="100" mass="10743">MTSISLMVFAKLLDAGLMASEGRQLDVSVYLACFEGHPAVEFAIANLTDHRVAIPDSFAPWNYAGKGMNLRLDFKGSEDTLSAGAASRKSRGIRPGRAKV</sequence>